<feature type="domain" description="Tetrapyrrole biosynthesis uroporphyrinogen III synthase" evidence="10">
    <location>
        <begin position="32"/>
        <end position="279"/>
    </location>
</feature>
<evidence type="ECO:0000256" key="8">
    <source>
        <dbReference type="ARBA" id="ARBA00048617"/>
    </source>
</evidence>
<dbReference type="Pfam" id="PF02602">
    <property type="entry name" value="HEM4"/>
    <property type="match status" value="1"/>
</dbReference>
<dbReference type="GO" id="GO:0006782">
    <property type="term" value="P:protoporphyrinogen IX biosynthetic process"/>
    <property type="evidence" value="ECO:0007669"/>
    <property type="project" value="UniProtKB-UniRule"/>
</dbReference>
<comment type="catalytic activity">
    <reaction evidence="8 9">
        <text>hydroxymethylbilane = uroporphyrinogen III + H2O</text>
        <dbReference type="Rhea" id="RHEA:18965"/>
        <dbReference type="ChEBI" id="CHEBI:15377"/>
        <dbReference type="ChEBI" id="CHEBI:57308"/>
        <dbReference type="ChEBI" id="CHEBI:57845"/>
        <dbReference type="EC" id="4.2.1.75"/>
    </reaction>
</comment>
<dbReference type="InterPro" id="IPR036108">
    <property type="entry name" value="4pyrrol_syn_uPrphyn_synt_sf"/>
</dbReference>
<evidence type="ECO:0000313" key="11">
    <source>
        <dbReference type="EMBL" id="MBK9297245.1"/>
    </source>
</evidence>
<comment type="caution">
    <text evidence="11">The sequence shown here is derived from an EMBL/GenBank/DDBJ whole genome shotgun (WGS) entry which is preliminary data.</text>
</comment>
<organism evidence="11 12">
    <name type="scientific">Candidatus Neomicrothrix subdominans</name>
    <dbReference type="NCBI Taxonomy" id="2954438"/>
    <lineage>
        <taxon>Bacteria</taxon>
        <taxon>Bacillati</taxon>
        <taxon>Actinomycetota</taxon>
        <taxon>Acidimicrobiia</taxon>
        <taxon>Acidimicrobiales</taxon>
        <taxon>Microthrixaceae</taxon>
        <taxon>Candidatus Neomicrothrix</taxon>
    </lineage>
</organism>
<evidence type="ECO:0000256" key="5">
    <source>
        <dbReference type="ARBA" id="ARBA00023244"/>
    </source>
</evidence>
<dbReference type="InterPro" id="IPR003754">
    <property type="entry name" value="4pyrrol_synth_uPrphyn_synth"/>
</dbReference>
<dbReference type="GO" id="GO:0004852">
    <property type="term" value="F:uroporphyrinogen-III synthase activity"/>
    <property type="evidence" value="ECO:0007669"/>
    <property type="project" value="UniProtKB-UniRule"/>
</dbReference>
<evidence type="ECO:0000256" key="1">
    <source>
        <dbReference type="ARBA" id="ARBA00004772"/>
    </source>
</evidence>
<comment type="pathway">
    <text evidence="1 9">Porphyrin-containing compound metabolism; protoporphyrin-IX biosynthesis; coproporphyrinogen-III from 5-aminolevulinate: step 3/4.</text>
</comment>
<dbReference type="AlphaFoldDB" id="A0A936NBG9"/>
<gene>
    <name evidence="11" type="ORF">IPN02_10540</name>
</gene>
<dbReference type="PANTHER" id="PTHR38042:SF1">
    <property type="entry name" value="UROPORPHYRINOGEN-III SYNTHASE, CHLOROPLASTIC"/>
    <property type="match status" value="1"/>
</dbReference>
<dbReference type="EMBL" id="JADJZA010000007">
    <property type="protein sequence ID" value="MBK9297245.1"/>
    <property type="molecule type" value="Genomic_DNA"/>
</dbReference>
<evidence type="ECO:0000256" key="3">
    <source>
        <dbReference type="ARBA" id="ARBA00013109"/>
    </source>
</evidence>
<comment type="function">
    <text evidence="6 9">Catalyzes cyclization of the linear tetrapyrrole, hydroxymethylbilane, to the macrocyclic uroporphyrinogen III.</text>
</comment>
<proteinExistence type="inferred from homology"/>
<reference evidence="11 12" key="1">
    <citation type="submission" date="2020-10" db="EMBL/GenBank/DDBJ databases">
        <title>Connecting structure to function with the recovery of over 1000 high-quality activated sludge metagenome-assembled genomes encoding full-length rRNA genes using long-read sequencing.</title>
        <authorList>
            <person name="Singleton C.M."/>
            <person name="Petriglieri F."/>
            <person name="Kristensen J.M."/>
            <person name="Kirkegaard R.H."/>
            <person name="Michaelsen T.Y."/>
            <person name="Andersen M.H."/>
            <person name="Karst S.M."/>
            <person name="Dueholm M.S."/>
            <person name="Nielsen P.H."/>
            <person name="Albertsen M."/>
        </authorList>
    </citation>
    <scope>NUCLEOTIDE SEQUENCE [LARGE SCALE GENOMIC DNA]</scope>
    <source>
        <strain evidence="11">Lyne_18-Q3-R50-59_MAXAC.006</strain>
    </source>
</reference>
<evidence type="ECO:0000256" key="7">
    <source>
        <dbReference type="ARBA" id="ARBA00040167"/>
    </source>
</evidence>
<keyword evidence="4 9" id="KW-0456">Lyase</keyword>
<evidence type="ECO:0000256" key="6">
    <source>
        <dbReference type="ARBA" id="ARBA00037589"/>
    </source>
</evidence>
<comment type="similarity">
    <text evidence="2 9">Belongs to the uroporphyrinogen-III synthase family.</text>
</comment>
<dbReference type="Gene3D" id="3.40.50.10090">
    <property type="match status" value="2"/>
</dbReference>
<evidence type="ECO:0000313" key="12">
    <source>
        <dbReference type="Proteomes" id="UP000727993"/>
    </source>
</evidence>
<dbReference type="GO" id="GO:0006780">
    <property type="term" value="P:uroporphyrinogen III biosynthetic process"/>
    <property type="evidence" value="ECO:0007669"/>
    <property type="project" value="UniProtKB-UniRule"/>
</dbReference>
<accession>A0A936NBG9</accession>
<keyword evidence="5 9" id="KW-0627">Porphyrin biosynthesis</keyword>
<dbReference type="SUPFAM" id="SSF69618">
    <property type="entry name" value="HemD-like"/>
    <property type="match status" value="1"/>
</dbReference>
<evidence type="ECO:0000256" key="2">
    <source>
        <dbReference type="ARBA" id="ARBA00008133"/>
    </source>
</evidence>
<dbReference type="EC" id="4.2.1.75" evidence="3 9"/>
<evidence type="ECO:0000256" key="9">
    <source>
        <dbReference type="RuleBase" id="RU366031"/>
    </source>
</evidence>
<sequence>MNRSGPGEPQDAALPLNGRSIVVTRSAETAEELCEALGALGATTIVAPCIATEPPSDGGAALAAAVRHLEDYATVVLTSPTGARRFLAELDAADAQTNGVGRPTDRDQVAPNRGGSLPAGGAVMPAGIALAAIGPGTEAALSEGGLDVDLVADRAVAESLLEALGDPPSSGARLLLARAEVGRDVLPEGLIARGWAVDDAAAYRTVTPPPDPDLGAKVAQADAVAFTSSSTVTGFLSRFGIDAMPPVVACIGPISATTARNLGVDVDAEADPHTLPGLTAALIGCLGPA</sequence>
<dbReference type="InterPro" id="IPR039793">
    <property type="entry name" value="UROS/Hem4"/>
</dbReference>
<dbReference type="CDD" id="cd06578">
    <property type="entry name" value="HemD"/>
    <property type="match status" value="1"/>
</dbReference>
<name>A0A936NBG9_9ACTN</name>
<evidence type="ECO:0000259" key="10">
    <source>
        <dbReference type="Pfam" id="PF02602"/>
    </source>
</evidence>
<protein>
    <recommendedName>
        <fullName evidence="7 9">Uroporphyrinogen-III synthase</fullName>
        <ecNumber evidence="3 9">4.2.1.75</ecNumber>
    </recommendedName>
</protein>
<evidence type="ECO:0000256" key="4">
    <source>
        <dbReference type="ARBA" id="ARBA00023239"/>
    </source>
</evidence>
<dbReference type="Proteomes" id="UP000727993">
    <property type="component" value="Unassembled WGS sequence"/>
</dbReference>
<dbReference type="PANTHER" id="PTHR38042">
    <property type="entry name" value="UROPORPHYRINOGEN-III SYNTHASE, CHLOROPLASTIC"/>
    <property type="match status" value="1"/>
</dbReference>